<dbReference type="InterPro" id="IPR037401">
    <property type="entry name" value="SnoaL-like"/>
</dbReference>
<dbReference type="Pfam" id="PF12680">
    <property type="entry name" value="SnoaL_2"/>
    <property type="match status" value="1"/>
</dbReference>
<name>A0ABV9ECJ4_9ACTN</name>
<evidence type="ECO:0000313" key="2">
    <source>
        <dbReference type="EMBL" id="MFC4586327.1"/>
    </source>
</evidence>
<proteinExistence type="predicted"/>
<gene>
    <name evidence="2" type="ORF">ACFO8L_09600</name>
</gene>
<protein>
    <submittedName>
        <fullName evidence="2">Nuclear transport factor 2 family protein</fullName>
    </submittedName>
</protein>
<evidence type="ECO:0000313" key="3">
    <source>
        <dbReference type="Proteomes" id="UP001595891"/>
    </source>
</evidence>
<dbReference type="InterPro" id="IPR032710">
    <property type="entry name" value="NTF2-like_dom_sf"/>
</dbReference>
<dbReference type="Proteomes" id="UP001595891">
    <property type="component" value="Unassembled WGS sequence"/>
</dbReference>
<comment type="caution">
    <text evidence="2">The sequence shown here is derived from an EMBL/GenBank/DDBJ whole genome shotgun (WGS) entry which is preliminary data.</text>
</comment>
<organism evidence="2 3">
    <name type="scientific">Sphaerisporangium corydalis</name>
    <dbReference type="NCBI Taxonomy" id="1441875"/>
    <lineage>
        <taxon>Bacteria</taxon>
        <taxon>Bacillati</taxon>
        <taxon>Actinomycetota</taxon>
        <taxon>Actinomycetes</taxon>
        <taxon>Streptosporangiales</taxon>
        <taxon>Streptosporangiaceae</taxon>
        <taxon>Sphaerisporangium</taxon>
    </lineage>
</organism>
<evidence type="ECO:0000259" key="1">
    <source>
        <dbReference type="Pfam" id="PF12680"/>
    </source>
</evidence>
<reference evidence="3" key="1">
    <citation type="journal article" date="2019" name="Int. J. Syst. Evol. Microbiol.">
        <title>The Global Catalogue of Microorganisms (GCM) 10K type strain sequencing project: providing services to taxonomists for standard genome sequencing and annotation.</title>
        <authorList>
            <consortium name="The Broad Institute Genomics Platform"/>
            <consortium name="The Broad Institute Genome Sequencing Center for Infectious Disease"/>
            <person name="Wu L."/>
            <person name="Ma J."/>
        </authorList>
    </citation>
    <scope>NUCLEOTIDE SEQUENCE [LARGE SCALE GENOMIC DNA]</scope>
    <source>
        <strain evidence="3">CCUG 49560</strain>
    </source>
</reference>
<dbReference type="RefSeq" id="WP_262843667.1">
    <property type="nucleotide sequence ID" value="NZ_JANZYP010000020.1"/>
</dbReference>
<accession>A0ABV9ECJ4</accession>
<feature type="domain" description="SnoaL-like" evidence="1">
    <location>
        <begin position="15"/>
        <end position="121"/>
    </location>
</feature>
<dbReference type="EMBL" id="JBHSFN010000004">
    <property type="protein sequence ID" value="MFC4586327.1"/>
    <property type="molecule type" value="Genomic_DNA"/>
</dbReference>
<dbReference type="Gene3D" id="3.10.450.50">
    <property type="match status" value="1"/>
</dbReference>
<sequence>MSETPAPAAPREVFERLIAGISARAWHGLADLYAEDVVIEIPFALPAPTRIEGRDAVRAHFDNGPGADLTIQVRDVVVYETTDPEVIVAEFVYDGRVASTGREFTVPNIQVLRVRDGRIVASRDYHHHVALADAFDRLPQAVEAFTGQGLHKP</sequence>
<dbReference type="SUPFAM" id="SSF54427">
    <property type="entry name" value="NTF2-like"/>
    <property type="match status" value="1"/>
</dbReference>
<keyword evidence="3" id="KW-1185">Reference proteome</keyword>